<dbReference type="Proteomes" id="UP000037035">
    <property type="component" value="Unassembled WGS sequence"/>
</dbReference>
<dbReference type="PRINTS" id="PR01217">
    <property type="entry name" value="PRICHEXTENSN"/>
</dbReference>
<reference evidence="2 3" key="1">
    <citation type="submission" date="2015-08" db="EMBL/GenBank/DDBJ databases">
        <title>Next Generation Sequencing and Analysis of the Genome of Puccinia sorghi L Schw, the Causal Agent of Maize Common Rust.</title>
        <authorList>
            <person name="Rochi L."/>
            <person name="Burguener G."/>
            <person name="Darino M."/>
            <person name="Turjanski A."/>
            <person name="Kreff E."/>
            <person name="Dieguez M.J."/>
            <person name="Sacco F."/>
        </authorList>
    </citation>
    <scope>NUCLEOTIDE SEQUENCE [LARGE SCALE GENOMIC DNA]</scope>
    <source>
        <strain evidence="2 3">RO10H11247</strain>
    </source>
</reference>
<accession>A0A0L6V3S2</accession>
<feature type="compositionally biased region" description="Low complexity" evidence="1">
    <location>
        <begin position="499"/>
        <end position="508"/>
    </location>
</feature>
<feature type="region of interest" description="Disordered" evidence="1">
    <location>
        <begin position="496"/>
        <end position="528"/>
    </location>
</feature>
<sequence>MSSLTLDFGNPVWISFRSAVLLLIKKEDRCVEDRLTTPRSTLFFFFSHPRCIIWLPLPHPPAPSKRLQKHTPTHDFLALRHRVDDSLFSSLHIALSSLGISRSTYLFSFFPSLSDITGYMVSDNNEAMHFLSCLTTRFLSSLLAQVSSCRSPLPISFLLLCFLELCPASLIPPVSTGFFWFFSLAETFFHFSPAHPGLFFCDGGSIYPAELAFKHPHSLSPLSLNHAPQPITTRAAIQHMQEEKKTGKCPATRLLMMDENPHKVLLQHLCNSVLLELGWQGLIQKKKMILWACFAVSLIFSSTHITPHWLWLDPEGAHDCIHLSLLYKKPPIWLAQLPFQLGEPCLEENTLFDQGKMQLGSHPFCKLILKRYFLPSAMCNWATRAPEFDLCRNTSAYTLDHPSFIHIAEINILLDCPPIIPESWNIILATGYPLPSPSTISHSALNPPLVTSTSLEAKLLPQVVRPPLWDFTYRSQTPALPPQSRKQARRKDSFIVLESKSSVNSSSPTPSPPRPHRDGHLKPAADNHPHTVLSTWALRHHVNVSQNPDPNWSLRPPPQPAASCQASAPAPTPPPPPPSPPAAPSPAPAPPTPPPPLPPTTPSPIPVPLPTPPPSPSTFLPPITIPSSPTPSIRVYPLCPSPRSFLSVPATPNPPLLESPYQIMIPDNKLKLGLPKLELRTFLEQHKGNLVNILQHSRCIPADNRREIVQEFHRSTAALHSRLCPTMSHVKSWAQLQTKMLLQRTVLFDQTSTYPF</sequence>
<organism evidence="2 3">
    <name type="scientific">Puccinia sorghi</name>
    <dbReference type="NCBI Taxonomy" id="27349"/>
    <lineage>
        <taxon>Eukaryota</taxon>
        <taxon>Fungi</taxon>
        <taxon>Dikarya</taxon>
        <taxon>Basidiomycota</taxon>
        <taxon>Pucciniomycotina</taxon>
        <taxon>Pucciniomycetes</taxon>
        <taxon>Pucciniales</taxon>
        <taxon>Pucciniaceae</taxon>
        <taxon>Puccinia</taxon>
    </lineage>
</organism>
<comment type="caution">
    <text evidence="2">The sequence shown here is derived from an EMBL/GenBank/DDBJ whole genome shotgun (WGS) entry which is preliminary data.</text>
</comment>
<dbReference type="AlphaFoldDB" id="A0A0L6V3S2"/>
<evidence type="ECO:0000313" key="3">
    <source>
        <dbReference type="Proteomes" id="UP000037035"/>
    </source>
</evidence>
<feature type="compositionally biased region" description="Basic and acidic residues" evidence="1">
    <location>
        <begin position="515"/>
        <end position="528"/>
    </location>
</feature>
<feature type="compositionally biased region" description="Pro residues" evidence="1">
    <location>
        <begin position="570"/>
        <end position="616"/>
    </location>
</feature>
<name>A0A0L6V3S2_9BASI</name>
<gene>
    <name evidence="2" type="ORF">VP01_2691g2</name>
</gene>
<proteinExistence type="predicted"/>
<evidence type="ECO:0000256" key="1">
    <source>
        <dbReference type="SAM" id="MobiDB-lite"/>
    </source>
</evidence>
<feature type="region of interest" description="Disordered" evidence="1">
    <location>
        <begin position="546"/>
        <end position="624"/>
    </location>
</feature>
<evidence type="ECO:0000313" key="2">
    <source>
        <dbReference type="EMBL" id="KNZ55406.1"/>
    </source>
</evidence>
<dbReference type="VEuPathDB" id="FungiDB:VP01_2691g2"/>
<keyword evidence="3" id="KW-1185">Reference proteome</keyword>
<dbReference type="STRING" id="27349.A0A0L6V3S2"/>
<protein>
    <submittedName>
        <fullName evidence="2">Uncharacterized protein</fullName>
    </submittedName>
</protein>
<dbReference type="EMBL" id="LAVV01007603">
    <property type="protein sequence ID" value="KNZ55406.1"/>
    <property type="molecule type" value="Genomic_DNA"/>
</dbReference>